<accession>A0A8C3IJT6</accession>
<dbReference type="SUPFAM" id="SSF56219">
    <property type="entry name" value="DNase I-like"/>
    <property type="match status" value="1"/>
</dbReference>
<protein>
    <recommendedName>
        <fullName evidence="3">Endonuclease/exonuclease/phosphatase domain-containing protein</fullName>
    </recommendedName>
</protein>
<reference evidence="1" key="1">
    <citation type="submission" date="2025-08" db="UniProtKB">
        <authorList>
            <consortium name="Ensembl"/>
        </authorList>
    </citation>
    <scope>IDENTIFICATION</scope>
</reference>
<proteinExistence type="predicted"/>
<evidence type="ECO:0000313" key="1">
    <source>
        <dbReference type="Ensembl" id="ENSCPBP00000035182.1"/>
    </source>
</evidence>
<name>A0A8C3IJT6_CHRPI</name>
<dbReference type="InterPro" id="IPR036691">
    <property type="entry name" value="Endo/exonu/phosph_ase_sf"/>
</dbReference>
<dbReference type="Ensembl" id="ENSCPBT00000041268.1">
    <property type="protein sequence ID" value="ENSCPBP00000035182.1"/>
    <property type="gene ID" value="ENSCPBG00000024505.1"/>
</dbReference>
<dbReference type="OMA" id="TSVHTPY"/>
<organism evidence="1 2">
    <name type="scientific">Chrysemys picta bellii</name>
    <name type="common">Western painted turtle</name>
    <name type="synonym">Emys bellii</name>
    <dbReference type="NCBI Taxonomy" id="8478"/>
    <lineage>
        <taxon>Eukaryota</taxon>
        <taxon>Metazoa</taxon>
        <taxon>Chordata</taxon>
        <taxon>Craniata</taxon>
        <taxon>Vertebrata</taxon>
        <taxon>Euteleostomi</taxon>
        <taxon>Archelosauria</taxon>
        <taxon>Testudinata</taxon>
        <taxon>Testudines</taxon>
        <taxon>Cryptodira</taxon>
        <taxon>Durocryptodira</taxon>
        <taxon>Testudinoidea</taxon>
        <taxon>Emydidae</taxon>
        <taxon>Chrysemys</taxon>
    </lineage>
</organism>
<reference evidence="1" key="2">
    <citation type="submission" date="2025-09" db="UniProtKB">
        <authorList>
            <consortium name="Ensembl"/>
        </authorList>
    </citation>
    <scope>IDENTIFICATION</scope>
</reference>
<dbReference type="Proteomes" id="UP000694380">
    <property type="component" value="Unplaced"/>
</dbReference>
<keyword evidence="2" id="KW-1185">Reference proteome</keyword>
<evidence type="ECO:0008006" key="3">
    <source>
        <dbReference type="Google" id="ProtNLM"/>
    </source>
</evidence>
<evidence type="ECO:0000313" key="2">
    <source>
        <dbReference type="Proteomes" id="UP000694380"/>
    </source>
</evidence>
<sequence length="223" mass="25672">MICRSYRRPWPVGRTRPVRVIRYIYFKVALLQETHLAEIDADRIKKMWVGVEYHSSLNPESGGTSVLIHKSLTFQCVNSKKLTLGRIYNPNGGNSEFFKDIADILSNTTDIPVILGGDWNTVLDRHLDKSNYMRPSSQSTIGQPSLLMNELDLKDIWRQTCPKERDYTYFSRVYSFYSKLTFFLSSELIPAYLEAVIDNILISDHAPVILTMDAGYTSLKSYR</sequence>
<dbReference type="GeneTree" id="ENSGT00960000188413"/>
<dbReference type="AlphaFoldDB" id="A0A8C3IJT6"/>
<dbReference type="Gene3D" id="3.60.10.10">
    <property type="entry name" value="Endonuclease/exonuclease/phosphatase"/>
    <property type="match status" value="1"/>
</dbReference>